<feature type="compositionally biased region" description="Basic and acidic residues" evidence="1">
    <location>
        <begin position="84"/>
        <end position="94"/>
    </location>
</feature>
<organism evidence="2 3">
    <name type="scientific">Streptomyces natalensis ATCC 27448</name>
    <dbReference type="NCBI Taxonomy" id="1240678"/>
    <lineage>
        <taxon>Bacteria</taxon>
        <taxon>Bacillati</taxon>
        <taxon>Actinomycetota</taxon>
        <taxon>Actinomycetes</taxon>
        <taxon>Kitasatosporales</taxon>
        <taxon>Streptomycetaceae</taxon>
        <taxon>Streptomyces</taxon>
    </lineage>
</organism>
<feature type="region of interest" description="Disordered" evidence="1">
    <location>
        <begin position="23"/>
        <end position="42"/>
    </location>
</feature>
<evidence type="ECO:0000313" key="3">
    <source>
        <dbReference type="Proteomes" id="UP000032458"/>
    </source>
</evidence>
<feature type="region of interest" description="Disordered" evidence="1">
    <location>
        <begin position="60"/>
        <end position="101"/>
    </location>
</feature>
<dbReference type="PATRIC" id="fig|1240678.4.peg.4396"/>
<reference evidence="2 3" key="1">
    <citation type="submission" date="2014-09" db="EMBL/GenBank/DDBJ databases">
        <title>Draft genome sequence of Streptomyces natalensis ATCC 27448, producer of the antifungal pimaricin.</title>
        <authorList>
            <person name="Mendes M.V."/>
            <person name="Beites T."/>
            <person name="Pires S."/>
            <person name="Santos C.L."/>
            <person name="Moradas-Ferreira P."/>
        </authorList>
    </citation>
    <scope>NUCLEOTIDE SEQUENCE [LARGE SCALE GENOMIC DNA]</scope>
    <source>
        <strain evidence="2 3">ATCC 27448</strain>
    </source>
</reference>
<sequence length="101" mass="10486">MATYTSIIYVTHSGYWVSEPTCNVSDNPGTEGDGLVGPGQGSATIQTGLEDGPVKVIVDNLNPWPAGQTGPQPPEPQPPPASRPHTDTHQHAEEAPCAGTT</sequence>
<comment type="caution">
    <text evidence="2">The sequence shown here is derived from an EMBL/GenBank/DDBJ whole genome shotgun (WGS) entry which is preliminary data.</text>
</comment>
<proteinExistence type="predicted"/>
<dbReference type="AlphaFoldDB" id="A0A0D7CK24"/>
<protein>
    <submittedName>
        <fullName evidence="2">Uncharacterized protein</fullName>
    </submittedName>
</protein>
<evidence type="ECO:0000256" key="1">
    <source>
        <dbReference type="SAM" id="MobiDB-lite"/>
    </source>
</evidence>
<feature type="compositionally biased region" description="Pro residues" evidence="1">
    <location>
        <begin position="71"/>
        <end position="82"/>
    </location>
</feature>
<accession>A0A0D7CK24</accession>
<gene>
    <name evidence="2" type="ORF">SNA_20785</name>
</gene>
<dbReference type="Proteomes" id="UP000032458">
    <property type="component" value="Unassembled WGS sequence"/>
</dbReference>
<keyword evidence="3" id="KW-1185">Reference proteome</keyword>
<evidence type="ECO:0000313" key="2">
    <source>
        <dbReference type="EMBL" id="KIZ15767.1"/>
    </source>
</evidence>
<dbReference type="EMBL" id="JRKI01000029">
    <property type="protein sequence ID" value="KIZ15767.1"/>
    <property type="molecule type" value="Genomic_DNA"/>
</dbReference>
<feature type="compositionally biased region" description="Gly residues" evidence="1">
    <location>
        <begin position="31"/>
        <end position="40"/>
    </location>
</feature>
<name>A0A0D7CK24_9ACTN</name>
<dbReference type="RefSeq" id="WP_030063301.1">
    <property type="nucleotide sequence ID" value="NZ_JRKI01000029.1"/>
</dbReference>